<feature type="compositionally biased region" description="Polar residues" evidence="6">
    <location>
        <begin position="1481"/>
        <end position="1504"/>
    </location>
</feature>
<feature type="region of interest" description="Disordered" evidence="6">
    <location>
        <begin position="1653"/>
        <end position="1701"/>
    </location>
</feature>
<dbReference type="PANTHER" id="PTHR23318:SF0">
    <property type="entry name" value="SERINE_THREONINE-PROTEIN PHOSPHATASE 4 REGULATORY SUBUNIT 3"/>
    <property type="match status" value="1"/>
</dbReference>
<dbReference type="InterPro" id="IPR051137">
    <property type="entry name" value="PP4R3-like"/>
</dbReference>
<comment type="caution">
    <text evidence="9">The sequence shown here is derived from an EMBL/GenBank/DDBJ whole genome shotgun (WGS) entry which is preliminary data.</text>
</comment>
<feature type="region of interest" description="Disordered" evidence="6">
    <location>
        <begin position="214"/>
        <end position="351"/>
    </location>
</feature>
<dbReference type="InterPro" id="IPR033897">
    <property type="entry name" value="SRF-like_MADS-box"/>
</dbReference>
<keyword evidence="2" id="KW-0805">Transcription regulation</keyword>
<feature type="compositionally biased region" description="Polar residues" evidence="6">
    <location>
        <begin position="1417"/>
        <end position="1426"/>
    </location>
</feature>
<keyword evidence="4" id="KW-0804">Transcription</keyword>
<feature type="compositionally biased region" description="Polar residues" evidence="6">
    <location>
        <begin position="1724"/>
        <end position="1740"/>
    </location>
</feature>
<feature type="compositionally biased region" description="Basic residues" evidence="6">
    <location>
        <begin position="1663"/>
        <end position="1677"/>
    </location>
</feature>
<name>A0ABQ7SBC2_9ACAR</name>
<evidence type="ECO:0000256" key="3">
    <source>
        <dbReference type="ARBA" id="ARBA00023125"/>
    </source>
</evidence>
<dbReference type="Gene3D" id="3.40.1810.10">
    <property type="entry name" value="Transcription factor, MADS-box"/>
    <property type="match status" value="1"/>
</dbReference>
<dbReference type="InterPro" id="IPR011993">
    <property type="entry name" value="PH-like_dom_sf"/>
</dbReference>
<feature type="compositionally biased region" description="Low complexity" evidence="6">
    <location>
        <begin position="946"/>
        <end position="964"/>
    </location>
</feature>
<keyword evidence="7" id="KW-1133">Transmembrane helix</keyword>
<comment type="subcellular location">
    <subcellularLocation>
        <location evidence="1">Nucleus</location>
    </subcellularLocation>
</comment>
<feature type="region of interest" description="Disordered" evidence="6">
    <location>
        <begin position="429"/>
        <end position="464"/>
    </location>
</feature>
<feature type="compositionally biased region" description="Basic residues" evidence="6">
    <location>
        <begin position="279"/>
        <end position="303"/>
    </location>
</feature>
<evidence type="ECO:0000256" key="4">
    <source>
        <dbReference type="ARBA" id="ARBA00023163"/>
    </source>
</evidence>
<feature type="compositionally biased region" description="Low complexity" evidence="6">
    <location>
        <begin position="442"/>
        <end position="464"/>
    </location>
</feature>
<feature type="compositionally biased region" description="Polar residues" evidence="6">
    <location>
        <begin position="1678"/>
        <end position="1700"/>
    </location>
</feature>
<evidence type="ECO:0000313" key="9">
    <source>
        <dbReference type="EMBL" id="KAG9510715.1"/>
    </source>
</evidence>
<feature type="compositionally biased region" description="Polar residues" evidence="6">
    <location>
        <begin position="623"/>
        <end position="639"/>
    </location>
</feature>
<evidence type="ECO:0000313" key="10">
    <source>
        <dbReference type="Proteomes" id="UP000825002"/>
    </source>
</evidence>
<feature type="region of interest" description="Disordered" evidence="6">
    <location>
        <begin position="621"/>
        <end position="651"/>
    </location>
</feature>
<feature type="compositionally biased region" description="Polar residues" evidence="6">
    <location>
        <begin position="965"/>
        <end position="980"/>
    </location>
</feature>
<dbReference type="InterPro" id="IPR002100">
    <property type="entry name" value="TF_MADSbox"/>
</dbReference>
<keyword evidence="7" id="KW-0472">Membrane</keyword>
<feature type="compositionally biased region" description="Polar residues" evidence="6">
    <location>
        <begin position="1747"/>
        <end position="1756"/>
    </location>
</feature>
<dbReference type="Pfam" id="PF00319">
    <property type="entry name" value="SRF-TF"/>
    <property type="match status" value="1"/>
</dbReference>
<feature type="compositionally biased region" description="Polar residues" evidence="6">
    <location>
        <begin position="1834"/>
        <end position="1843"/>
    </location>
</feature>
<gene>
    <name evidence="9" type="primary">bs</name>
    <name evidence="9" type="ORF">GZH46_00740</name>
</gene>
<feature type="compositionally biased region" description="Basic residues" evidence="6">
    <location>
        <begin position="981"/>
        <end position="993"/>
    </location>
</feature>
<feature type="region of interest" description="Disordered" evidence="6">
    <location>
        <begin position="1158"/>
        <end position="1186"/>
    </location>
</feature>
<feature type="region of interest" description="Disordered" evidence="6">
    <location>
        <begin position="1815"/>
        <end position="1843"/>
    </location>
</feature>
<dbReference type="PRINTS" id="PR00404">
    <property type="entry name" value="MADSDOMAIN"/>
</dbReference>
<feature type="compositionally biased region" description="Low complexity" evidence="6">
    <location>
        <begin position="246"/>
        <end position="278"/>
    </location>
</feature>
<dbReference type="EMBL" id="JAIFTH010000089">
    <property type="protein sequence ID" value="KAG9510715.1"/>
    <property type="molecule type" value="Genomic_DNA"/>
</dbReference>
<evidence type="ECO:0000259" key="8">
    <source>
        <dbReference type="PROSITE" id="PS50066"/>
    </source>
</evidence>
<dbReference type="PROSITE" id="PS50066">
    <property type="entry name" value="MADS_BOX_2"/>
    <property type="match status" value="1"/>
</dbReference>
<dbReference type="CDD" id="cd00266">
    <property type="entry name" value="MADS_SRF_like"/>
    <property type="match status" value="1"/>
</dbReference>
<dbReference type="Gene3D" id="2.30.29.30">
    <property type="entry name" value="Pleckstrin-homology domain (PH domain)/Phosphotyrosine-binding domain (PTB)"/>
    <property type="match status" value="1"/>
</dbReference>
<feature type="compositionally biased region" description="Low complexity" evidence="6">
    <location>
        <begin position="477"/>
        <end position="488"/>
    </location>
</feature>
<feature type="compositionally biased region" description="Low complexity" evidence="6">
    <location>
        <begin position="704"/>
        <end position="730"/>
    </location>
</feature>
<feature type="compositionally biased region" description="Low complexity" evidence="6">
    <location>
        <begin position="1427"/>
        <end position="1443"/>
    </location>
</feature>
<keyword evidence="3" id="KW-0238">DNA-binding</keyword>
<feature type="compositionally biased region" description="Low complexity" evidence="6">
    <location>
        <begin position="319"/>
        <end position="331"/>
    </location>
</feature>
<dbReference type="PANTHER" id="PTHR23318">
    <property type="entry name" value="ATP SYNTHASE GAMMA-RELATED"/>
    <property type="match status" value="1"/>
</dbReference>
<feature type="compositionally biased region" description="Low complexity" evidence="6">
    <location>
        <begin position="1400"/>
        <end position="1410"/>
    </location>
</feature>
<keyword evidence="7" id="KW-0812">Transmembrane</keyword>
<evidence type="ECO:0000256" key="7">
    <source>
        <dbReference type="SAM" id="Phobius"/>
    </source>
</evidence>
<feature type="compositionally biased region" description="Polar residues" evidence="6">
    <location>
        <begin position="1444"/>
        <end position="1471"/>
    </location>
</feature>
<feature type="compositionally biased region" description="Low complexity" evidence="6">
    <location>
        <begin position="1158"/>
        <end position="1180"/>
    </location>
</feature>
<feature type="non-terminal residue" evidence="9">
    <location>
        <position position="1843"/>
    </location>
</feature>
<evidence type="ECO:0000256" key="6">
    <source>
        <dbReference type="SAM" id="MobiDB-lite"/>
    </source>
</evidence>
<dbReference type="SUPFAM" id="SSF55455">
    <property type="entry name" value="SRF-like"/>
    <property type="match status" value="1"/>
</dbReference>
<protein>
    <submittedName>
        <fullName evidence="9">Serum response factor-like protein</fullName>
    </submittedName>
</protein>
<feature type="compositionally biased region" description="Low complexity" evidence="6">
    <location>
        <begin position="506"/>
        <end position="538"/>
    </location>
</feature>
<feature type="transmembrane region" description="Helical" evidence="7">
    <location>
        <begin position="1628"/>
        <end position="1650"/>
    </location>
</feature>
<feature type="compositionally biased region" description="Polar residues" evidence="6">
    <location>
        <begin position="998"/>
        <end position="1007"/>
    </location>
</feature>
<feature type="region of interest" description="Disordered" evidence="6">
    <location>
        <begin position="856"/>
        <end position="876"/>
    </location>
</feature>
<proteinExistence type="predicted"/>
<feature type="region of interest" description="Disordered" evidence="6">
    <location>
        <begin position="704"/>
        <end position="733"/>
    </location>
</feature>
<organism evidence="9 10">
    <name type="scientific">Fragariocoptes setiger</name>
    <dbReference type="NCBI Taxonomy" id="1670756"/>
    <lineage>
        <taxon>Eukaryota</taxon>
        <taxon>Metazoa</taxon>
        <taxon>Ecdysozoa</taxon>
        <taxon>Arthropoda</taxon>
        <taxon>Chelicerata</taxon>
        <taxon>Arachnida</taxon>
        <taxon>Acari</taxon>
        <taxon>Acariformes</taxon>
        <taxon>Trombidiformes</taxon>
        <taxon>Prostigmata</taxon>
        <taxon>Eupodina</taxon>
        <taxon>Eriophyoidea</taxon>
        <taxon>Phytoptidae</taxon>
        <taxon>Fragariocoptes</taxon>
    </lineage>
</organism>
<keyword evidence="10" id="KW-1185">Reference proteome</keyword>
<feature type="region of interest" description="Disordered" evidence="6">
    <location>
        <begin position="894"/>
        <end position="1043"/>
    </location>
</feature>
<feature type="compositionally biased region" description="Low complexity" evidence="6">
    <location>
        <begin position="214"/>
        <end position="231"/>
    </location>
</feature>
<feature type="compositionally biased region" description="Polar residues" evidence="6">
    <location>
        <begin position="1023"/>
        <end position="1043"/>
    </location>
</feature>
<dbReference type="Proteomes" id="UP000825002">
    <property type="component" value="Unassembled WGS sequence"/>
</dbReference>
<dbReference type="PROSITE" id="PS00350">
    <property type="entry name" value="MADS_BOX_1"/>
    <property type="match status" value="1"/>
</dbReference>
<dbReference type="SMART" id="SM00432">
    <property type="entry name" value="MADS"/>
    <property type="match status" value="1"/>
</dbReference>
<evidence type="ECO:0000256" key="2">
    <source>
        <dbReference type="ARBA" id="ARBA00023015"/>
    </source>
</evidence>
<feature type="compositionally biased region" description="Polar residues" evidence="6">
    <location>
        <begin position="911"/>
        <end position="945"/>
    </location>
</feature>
<feature type="region of interest" description="Disordered" evidence="6">
    <location>
        <begin position="1724"/>
        <end position="1779"/>
    </location>
</feature>
<reference evidence="9 10" key="1">
    <citation type="submission" date="2020-10" db="EMBL/GenBank/DDBJ databases">
        <authorList>
            <person name="Klimov P.B."/>
            <person name="Dyachkov S.M."/>
            <person name="Chetverikov P.E."/>
        </authorList>
    </citation>
    <scope>NUCLEOTIDE SEQUENCE [LARGE SCALE GENOMIC DNA]</scope>
    <source>
        <strain evidence="9">BMOC 18-1129-001#AD2665</strain>
        <tissue evidence="9">Entire mites</tissue>
    </source>
</reference>
<accession>A0ABQ7SBC2</accession>
<keyword evidence="5" id="KW-0539">Nucleus</keyword>
<feature type="region of interest" description="Disordered" evidence="6">
    <location>
        <begin position="477"/>
        <end position="539"/>
    </location>
</feature>
<sequence>MSVDTRKRVKVYALGAERQWNDKGTGFVTIAQSQQQQQQLACQQSMCLLVKSEDDRSIILESKIHNDTQYQKQQDKDACDDIWHKLCAFQGKDPAISLFDTRTTSSDNGAPSAHDVAMLSASSVAPSSTTTTSHTNAIIHSSLSNQSSSLVAPPMLLTSSSASSSPGSTLASNTVTVTSAATPSTATIASESAAAITTPVTSVVSTTTTPATTIVAPTSSSTTTPTTPTTPNHCAASHAIVSQGPSDNSSSSSSSSSATTTNNNMSHRTHNQHQQQHSQQHHNHNHNQHHNNSHNHSPSHGHSNHVSGKMSANSHQPQSMTSSTNSNSSSTIGNNQEHHGSNSNSKKTKGRVRIKVEFIHNKLRRYTTFSKRKTGLMKKAFELATLTGTQVMLLVASETGHVYTFATRKLQPMIISEAGKALIQTCLNSPDPPSSVVGAMEQQSQQLSHQQQQHQQQQQQQQQLVTPINDQLYQQQQQHDNGNTGNNNSGSTVAVGPIGVNDTNLTGHTTGGHAHSGANNSSNNNTQANGHRNNNNNNIDQRMSATGFEETELSCSVTDVGDLADSKQQRSINCLPIAMGTLLTDGRHQSQDCVTQSSDRTVISNLSLTSGNHQMNLIKRYRPNNNTNNHGHQSHQAASANHDHSEGDYLSPNESCARWRTLADNSNQLSHQDVGNQDLCGLVTAPTYSNSNLSLNPSLSSSTIDMSSTNSSGVSTLSTNHMINNNNNNDAHNHKTNSLSDIDHTMAALHHNANSNLRSTHSVTNSHSSMYHDLNYIYDDLYHYIDDDEYRFDEDHVHIDYTTHHDQSSDEIVEQLMNGCPGSFRGLGQVVPFETHSPSKEYRARERTQKVVRALFSTSPGIQTPNQQSQLTSRKLPSISSKNLVIVDSAGIQNIPAPNTKNKSPAKRDTNSTTTNNAKRSTSLTSTAKSNNKNSTTKSLPQAPQSGNAKSASASKKGVPKVKSTTATNKSAPTISSTVTKIKRQPRASKQWKKPTASGKNSQQQPKSPFPTDNNNNNDNNNMFSMEQANGQTNNGNTIAHESHVNTTNQNGCPCVILAQPTNVVYRNGLNNRGHDDIQHENHKSLSNTVVNDTQFSKIRPLGACGQTLIGPQQIGPQYEYKLSNLPNTSSTVLLCRTIDGRFALAAPAQLANNTNSGSVAAVQQTQQQSGPSNQSGSQTLNSNSISETRKTYDLNATNDNINYGMAPQPITDINQLMPKQCQNQTMICEGSFCIPGVKQCVCNLRTPVQFGKYCLRQLDIGVQCFVTSQCNHTIKSSVCIEQSSGQVIDEATARFKLDQWHQLNELRMKSNQALMTGTTVAPGSSSSAQSIATETVSEIINVTTPESSAVHTSSNIRPNYMRNSPYEIGYPSAPYTTTNLTSDENSRIDSLGRMIARTSPRSSSMMKSQHSSDDSLTTVSSQPINSQSSDALLSSSKTSDTSYAPQHYTTSTQSTADLNSGSRINYSPVGSGSLLDRPSDVSTTSVTSNQVQDSTSYQSVPSTDLSALLNTNAGGQRKAASRTKWPPGKCSCPPGYMFDHMMRKCLTISIHDTYCKTDLDCSQIPLTHCYQARSKCECDELYVWDVKQLACVRETRSLEEKPSDGVAAPDIEYQLPRFLFLDETTSVLVVGCCIVLGILLLLISTVRCFTSKPSSTPSTPRSRSKNIQHCTLKKSSRTTPSPVSLDTMSRPVSQLSNSNKETRGRILNYDFEQNTIYSQAATNSKASMESPNRFLTSGRATKRETTPSLPSSIESKLSLKDLSDTEDKCNGPKLSQKDEDIIDPAPIINQPHYLMRPAVKGATAPSAIAAAAAAVANRRRKDQEAKRKKRDNVSPTRSDNHD</sequence>
<feature type="region of interest" description="Disordered" evidence="6">
    <location>
        <begin position="1399"/>
        <end position="1504"/>
    </location>
</feature>
<feature type="compositionally biased region" description="Low complexity" evidence="6">
    <location>
        <begin position="1653"/>
        <end position="1662"/>
    </location>
</feature>
<evidence type="ECO:0000256" key="1">
    <source>
        <dbReference type="ARBA" id="ARBA00004123"/>
    </source>
</evidence>
<dbReference type="InterPro" id="IPR036879">
    <property type="entry name" value="TF_MADSbox_sf"/>
</dbReference>
<feature type="domain" description="MADS-box" evidence="8">
    <location>
        <begin position="349"/>
        <end position="409"/>
    </location>
</feature>
<evidence type="ECO:0000256" key="5">
    <source>
        <dbReference type="ARBA" id="ARBA00023242"/>
    </source>
</evidence>
<feature type="compositionally biased region" description="Low complexity" evidence="6">
    <location>
        <begin position="1013"/>
        <end position="1022"/>
    </location>
</feature>
<dbReference type="SUPFAM" id="SSF50729">
    <property type="entry name" value="PH domain-like"/>
    <property type="match status" value="1"/>
</dbReference>
<feature type="compositionally biased region" description="Basic and acidic residues" evidence="6">
    <location>
        <begin position="1758"/>
        <end position="1779"/>
    </location>
</feature>